<evidence type="ECO:0000259" key="1">
    <source>
        <dbReference type="PROSITE" id="PS51379"/>
    </source>
</evidence>
<dbReference type="GO" id="GO:0016491">
    <property type="term" value="F:oxidoreductase activity"/>
    <property type="evidence" value="ECO:0007669"/>
    <property type="project" value="UniProtKB-ARBA"/>
</dbReference>
<sequence length="297" mass="33620">MKPAISNIESELLDKCSGLGISMVGFSPVERWENPPEELPQHFSNWIPREFWPQSIYPEAQTVVVIGLPVQLPIVETAPSIYYHELYETVNILLDEKAYEIANFLTLKGYPSIPLPRDGYGDIEVLLEKPLTFFSHKHAAYLAGLGSFGLNNILLTPEWGPRVRFTSIFTTLRLEGTPIPGDDLCTRCLSCAENCPVRAIESAYSDKGTSEGETGSATDFPPLINKISCATRSRKLRREYRSPCGICIKVCPVGEDRKLFERENTTMYTQRDGFEKYHQAWDHVRSYGSKKNNFQMI</sequence>
<evidence type="ECO:0000313" key="2">
    <source>
        <dbReference type="EMBL" id="AUB55993.1"/>
    </source>
</evidence>
<evidence type="ECO:0000313" key="3">
    <source>
        <dbReference type="Proteomes" id="UP000232806"/>
    </source>
</evidence>
<dbReference type="RefSeq" id="WP_100905968.1">
    <property type="nucleotide sequence ID" value="NZ_CP017766.1"/>
</dbReference>
<dbReference type="Pfam" id="PF00037">
    <property type="entry name" value="Fer4"/>
    <property type="match status" value="1"/>
</dbReference>
<dbReference type="EMBL" id="CP017766">
    <property type="protein sequence ID" value="AUB55993.1"/>
    <property type="molecule type" value="Genomic_DNA"/>
</dbReference>
<feature type="domain" description="4Fe-4S ferredoxin-type" evidence="1">
    <location>
        <begin position="176"/>
        <end position="205"/>
    </location>
</feature>
<dbReference type="PROSITE" id="PS51379">
    <property type="entry name" value="4FE4S_FER_2"/>
    <property type="match status" value="1"/>
</dbReference>
<gene>
    <name evidence="2" type="ORF">BK007_08260</name>
</gene>
<dbReference type="PANTHER" id="PTHR42827:SF1">
    <property type="entry name" value="IRON-SULFUR CLUSTER-BINDING PROTEIN"/>
    <property type="match status" value="1"/>
</dbReference>
<dbReference type="PROSITE" id="PS00198">
    <property type="entry name" value="4FE4S_FER_1"/>
    <property type="match status" value="1"/>
</dbReference>
<dbReference type="PANTHER" id="PTHR42827">
    <property type="entry name" value="IRON-SULFUR CLUSTER-BINDING PROTEIN-RELATED"/>
    <property type="match status" value="1"/>
</dbReference>
<proteinExistence type="predicted"/>
<dbReference type="Gene3D" id="3.30.70.20">
    <property type="match status" value="1"/>
</dbReference>
<accession>A0A2H4VD20</accession>
<dbReference type="InterPro" id="IPR017896">
    <property type="entry name" value="4Fe4S_Fe-S-bd"/>
</dbReference>
<dbReference type="AlphaFoldDB" id="A0A2H4VD20"/>
<dbReference type="OrthoDB" id="23478at2157"/>
<reference evidence="2 3" key="1">
    <citation type="submission" date="2016-10" db="EMBL/GenBank/DDBJ databases">
        <title>Comparative genomics between deep and shallow subseafloor isolates.</title>
        <authorList>
            <person name="Ishii S."/>
            <person name="Miller J.R."/>
            <person name="Sutton G."/>
            <person name="Suzuki S."/>
            <person name="Methe B."/>
            <person name="Inagaki F."/>
            <person name="Imachi H."/>
        </authorList>
    </citation>
    <scope>NUCLEOTIDE SEQUENCE [LARGE SCALE GENOMIC DNA]</scope>
    <source>
        <strain evidence="2 3">MO-MB1</strain>
    </source>
</reference>
<dbReference type="SUPFAM" id="SSF54862">
    <property type="entry name" value="4Fe-4S ferredoxins"/>
    <property type="match status" value="1"/>
</dbReference>
<organism evidence="2 3">
    <name type="scientific">Methanobacterium subterraneum</name>
    <dbReference type="NCBI Taxonomy" id="59277"/>
    <lineage>
        <taxon>Archaea</taxon>
        <taxon>Methanobacteriati</taxon>
        <taxon>Methanobacteriota</taxon>
        <taxon>Methanomada group</taxon>
        <taxon>Methanobacteria</taxon>
        <taxon>Methanobacteriales</taxon>
        <taxon>Methanobacteriaceae</taxon>
        <taxon>Methanobacterium</taxon>
    </lineage>
</organism>
<name>A0A2H4VD20_9EURY</name>
<protein>
    <submittedName>
        <fullName evidence="2">4Fe-4S ferredoxin</fullName>
    </submittedName>
</protein>
<dbReference type="GeneID" id="35121583"/>
<dbReference type="Proteomes" id="UP000232806">
    <property type="component" value="Chromosome"/>
</dbReference>
<dbReference type="InterPro" id="IPR017900">
    <property type="entry name" value="4Fe4S_Fe_S_CS"/>
</dbReference>